<keyword evidence="3" id="KW-1185">Reference proteome</keyword>
<dbReference type="HOGENOM" id="CLU_532224_0_0_1"/>
<feature type="compositionally biased region" description="Low complexity" evidence="1">
    <location>
        <begin position="86"/>
        <end position="97"/>
    </location>
</feature>
<feature type="compositionally biased region" description="Low complexity" evidence="1">
    <location>
        <begin position="243"/>
        <end position="261"/>
    </location>
</feature>
<feature type="region of interest" description="Disordered" evidence="1">
    <location>
        <begin position="86"/>
        <end position="113"/>
    </location>
</feature>
<organism evidence="2 3">
    <name type="scientific">Serendipita indica (strain DSM 11827)</name>
    <name type="common">Root endophyte fungus</name>
    <name type="synonym">Piriformospora indica</name>
    <dbReference type="NCBI Taxonomy" id="1109443"/>
    <lineage>
        <taxon>Eukaryota</taxon>
        <taxon>Fungi</taxon>
        <taxon>Dikarya</taxon>
        <taxon>Basidiomycota</taxon>
        <taxon>Agaricomycotina</taxon>
        <taxon>Agaricomycetes</taxon>
        <taxon>Sebacinales</taxon>
        <taxon>Serendipitaceae</taxon>
        <taxon>Serendipita</taxon>
    </lineage>
</organism>
<proteinExistence type="predicted"/>
<reference evidence="2 3" key="1">
    <citation type="journal article" date="2011" name="PLoS Pathog.">
        <title>Endophytic Life Strategies Decoded by Genome and Transcriptome Analyses of the Mutualistic Root Symbiont Piriformospora indica.</title>
        <authorList>
            <person name="Zuccaro A."/>
            <person name="Lahrmann U."/>
            <person name="Guldener U."/>
            <person name="Langen G."/>
            <person name="Pfiffi S."/>
            <person name="Biedenkopf D."/>
            <person name="Wong P."/>
            <person name="Samans B."/>
            <person name="Grimm C."/>
            <person name="Basiewicz M."/>
            <person name="Murat C."/>
            <person name="Martin F."/>
            <person name="Kogel K.H."/>
        </authorList>
    </citation>
    <scope>NUCLEOTIDE SEQUENCE [LARGE SCALE GENOMIC DNA]</scope>
    <source>
        <strain evidence="2 3">DSM 11827</strain>
    </source>
</reference>
<dbReference type="InParanoid" id="G4TRI7"/>
<sequence>MGLGARPWCVISADTFLPLSSQVKDDSDNDSGYCSVTQTTKREESLVIPVIKVTPLTSDEMRVQNSCVRTLHDLRIANLIPYNSSSSLDPSPYSAAPTANDTQSVTKERQRERNFPQKTLYIPQESHTKRLKDTWENRCIWPFLFEAPYTTTPYLVPSSSQGVYASKRANLSSTSLDRYGRRKSLGLPLGVEVHPAMMMGGTMRPRGWSVDGKKTVNVTSLSMAKRRMSVDSFASSTSTVDRASWSGSSRASSPTSASSSSDELPSKNQHRLSLGDVSKIQNRTLGDASNLQNRTLGDASKLKNRTLSVDANGIPTWRSTSPYIYASSTSSRRDSNSSLSSMSTTDHHSLSSTRYTTSARVGDENTRQPVGGGRRLVRGGAVKRPYSMVSTPTTGSLPVLPTSSSFGSRTSSTTSLASVTTSTHDAPLTRKNVATGNAKQSNNSPSSTTMTTSGSSAGVGKRFKSISTDQLVASNTSTSDGENKPPVRRSGFGRLRNFVGGLYSTAPSSFRL</sequence>
<feature type="compositionally biased region" description="Low complexity" evidence="1">
    <location>
        <begin position="441"/>
        <end position="456"/>
    </location>
</feature>
<feature type="region of interest" description="Disordered" evidence="1">
    <location>
        <begin position="326"/>
        <end position="460"/>
    </location>
</feature>
<feature type="compositionally biased region" description="Polar residues" evidence="1">
    <location>
        <begin position="279"/>
        <end position="292"/>
    </location>
</feature>
<evidence type="ECO:0000256" key="1">
    <source>
        <dbReference type="SAM" id="MobiDB-lite"/>
    </source>
</evidence>
<dbReference type="OrthoDB" id="10466778at2759"/>
<accession>G4TRI7</accession>
<feature type="region of interest" description="Disordered" evidence="1">
    <location>
        <begin position="241"/>
        <end position="292"/>
    </location>
</feature>
<name>G4TRI7_SERID</name>
<protein>
    <submittedName>
        <fullName evidence="2">Uncharacterized protein</fullName>
    </submittedName>
</protein>
<feature type="region of interest" description="Disordered" evidence="1">
    <location>
        <begin position="473"/>
        <end position="492"/>
    </location>
</feature>
<gene>
    <name evidence="2" type="ORF">PIIN_07883</name>
</gene>
<dbReference type="EMBL" id="CAFZ01000264">
    <property type="protein sequence ID" value="CCA73930.1"/>
    <property type="molecule type" value="Genomic_DNA"/>
</dbReference>
<dbReference type="AlphaFoldDB" id="G4TRI7"/>
<comment type="caution">
    <text evidence="2">The sequence shown here is derived from an EMBL/GenBank/DDBJ whole genome shotgun (WGS) entry which is preliminary data.</text>
</comment>
<dbReference type="Proteomes" id="UP000007148">
    <property type="component" value="Unassembled WGS sequence"/>
</dbReference>
<evidence type="ECO:0000313" key="2">
    <source>
        <dbReference type="EMBL" id="CCA73930.1"/>
    </source>
</evidence>
<evidence type="ECO:0000313" key="3">
    <source>
        <dbReference type="Proteomes" id="UP000007148"/>
    </source>
</evidence>
<feature type="compositionally biased region" description="Low complexity" evidence="1">
    <location>
        <begin position="402"/>
        <end position="423"/>
    </location>
</feature>